<dbReference type="InterPro" id="IPR011250">
    <property type="entry name" value="OMP/PagP_B-barrel"/>
</dbReference>
<dbReference type="EMBL" id="CP021455">
    <property type="protein sequence ID" value="ARU05283.1"/>
    <property type="molecule type" value="Genomic_DNA"/>
</dbReference>
<name>A0A1Y0ENS6_9BURK</name>
<dbReference type="Gene3D" id="2.40.160.20">
    <property type="match status" value="1"/>
</dbReference>
<dbReference type="KEGG" id="cser:CCO03_11865"/>
<evidence type="ECO:0000256" key="1">
    <source>
        <dbReference type="ARBA" id="ARBA00004442"/>
    </source>
</evidence>
<dbReference type="SUPFAM" id="SSF56925">
    <property type="entry name" value="OMPA-like"/>
    <property type="match status" value="1"/>
</dbReference>
<proteinExistence type="predicted"/>
<dbReference type="GO" id="GO:0009279">
    <property type="term" value="C:cell outer membrane"/>
    <property type="evidence" value="ECO:0007669"/>
    <property type="project" value="UniProtKB-SubCell"/>
</dbReference>
<dbReference type="Proteomes" id="UP000196138">
    <property type="component" value="Chromosome"/>
</dbReference>
<evidence type="ECO:0000313" key="3">
    <source>
        <dbReference type="Proteomes" id="UP000196138"/>
    </source>
</evidence>
<dbReference type="Pfam" id="PF09411">
    <property type="entry name" value="PagL"/>
    <property type="match status" value="1"/>
</dbReference>
<accession>A0A1Y0ENS6</accession>
<dbReference type="InterPro" id="IPR018550">
    <property type="entry name" value="Lipid-A_deacylase-rel"/>
</dbReference>
<sequence length="260" mass="29109">MWTPPCAPCWATARSATCWRRAAIGEMYIRPQRHVHAPHGPAPGRPCGVFTCRCNPGLKPATRVTRRPAMKHLLPTPPHSSTRLVQALAALAVAGASLMPTMAHALDLSFVYAKGNRHSIEKYGVIAGWQHPNLLWQGQAWQVQLRHEVELATWRTDTVPDLYEFGYSPVFRLQRNTGNVPSGFYVEGAIGVRLLSHTRIHTDTTMSTAFQFSDMIGTGYQWGDNGRHTVGLRYVHLSNASIKKPNPGINYTTLFYRYTF</sequence>
<organism evidence="2 3">
    <name type="scientific">Comamonas serinivorans</name>
    <dbReference type="NCBI Taxonomy" id="1082851"/>
    <lineage>
        <taxon>Bacteria</taxon>
        <taxon>Pseudomonadati</taxon>
        <taxon>Pseudomonadota</taxon>
        <taxon>Betaproteobacteria</taxon>
        <taxon>Burkholderiales</taxon>
        <taxon>Comamonadaceae</taxon>
        <taxon>Comamonas</taxon>
    </lineage>
</organism>
<reference evidence="2 3" key="1">
    <citation type="submission" date="2017-05" db="EMBL/GenBank/DDBJ databases">
        <authorList>
            <person name="Song R."/>
            <person name="Chenine A.L."/>
            <person name="Ruprecht R.M."/>
        </authorList>
    </citation>
    <scope>NUCLEOTIDE SEQUENCE [LARGE SCALE GENOMIC DNA]</scope>
    <source>
        <strain evidence="2 3">DSM 26136</strain>
    </source>
</reference>
<gene>
    <name evidence="2" type="ORF">CCO03_11865</name>
</gene>
<protein>
    <recommendedName>
        <fullName evidence="4">Acyloxyacyl hydrolase</fullName>
    </recommendedName>
</protein>
<comment type="subcellular location">
    <subcellularLocation>
        <location evidence="1">Cell outer membrane</location>
    </subcellularLocation>
</comment>
<keyword evidence="3" id="KW-1185">Reference proteome</keyword>
<evidence type="ECO:0008006" key="4">
    <source>
        <dbReference type="Google" id="ProtNLM"/>
    </source>
</evidence>
<evidence type="ECO:0000313" key="2">
    <source>
        <dbReference type="EMBL" id="ARU05283.1"/>
    </source>
</evidence>
<dbReference type="AlphaFoldDB" id="A0A1Y0ENS6"/>